<dbReference type="InterPro" id="IPR032675">
    <property type="entry name" value="LRR_dom_sf"/>
</dbReference>
<reference evidence="5" key="3">
    <citation type="submission" date="2015-06" db="UniProtKB">
        <authorList>
            <consortium name="EnsemblProtists"/>
        </authorList>
    </citation>
    <scope>IDENTIFICATION</scope>
</reference>
<feature type="compositionally biased region" description="Basic and acidic residues" evidence="3">
    <location>
        <begin position="518"/>
        <end position="533"/>
    </location>
</feature>
<evidence type="ECO:0000313" key="6">
    <source>
        <dbReference type="Proteomes" id="UP000011087"/>
    </source>
</evidence>
<feature type="compositionally biased region" description="Polar residues" evidence="3">
    <location>
        <begin position="829"/>
        <end position="843"/>
    </location>
</feature>
<feature type="region of interest" description="Disordered" evidence="3">
    <location>
        <begin position="1"/>
        <end position="186"/>
    </location>
</feature>
<evidence type="ECO:0000256" key="3">
    <source>
        <dbReference type="SAM" id="MobiDB-lite"/>
    </source>
</evidence>
<proteinExistence type="predicted"/>
<sequence>MADRYKAGRHEEEEEEEDQEDLREQEDQIQEEEEHEELGAGQEEEEEEEEEAEEADYWEEDGEREEEGEKKQQEHEKRQEEEQDNEGQEILVDQRQETQPKECEQEDMAGDAGDHEMEAEKDAKNDGKNSGQENKSSTIKFKPVKQGKDMRLQYQGKSMEQARKTRTSLGSKEMKVETSKGRQNDEQVVFGKRASDEQEQLDACPDVSFDGSDDVGSTGAVRNVSNDSHERRNISNDSHERDVVANLENRLEMFKEGRLDCSISRTHQTVTSLDRIVVNFPYLQALSLRGQKISNLQPLCSLLSLKDLDISSNDIHDISDLCGCLLLQRLDLSNNRIKELPAVVNNLAMLRILLLSRNRISFLTSFDALTSLPSLVEISVAGNPVCRLVNCKEHILGVLRHVKIIDGTPVLETQRQSAAIQSAMRRLNFLQDHPNLPMERNQEGASMGKYSMEDLDDDQLARLQGVHRRPVLPAADALAAFSGRLSSQDSSSISNLRTSPVANESQARSSSTSYLPIGHKDSSLSHGSPDGRPHQHRAFGSSLLSSLHERIADASRGHEDGEASSCSQSNPDTLRFDDISAYTRSTLHDHASDDHEWRRNGSRGKSEAARALDFSEAEREQAALNYEGDTEDAKKLAAQLVAAAVPVFRKMLPPFRDAFNLELLDCYSVEHVLKVLTRLLPLLSPSAFGPPGDEPSTSSKFVPPGGHPAAERKREASPEDHVQSLSEEIERKFRDYQKVLEMYDVKDSSQRRAQNSRKNFSINEPGRKDAAPIGSIVASHYARARMMKRENQQIVSVSERFDRDSCHRPSGRGGKNLFEAESKGKANRSIYQLSTKTRTKQSG</sequence>
<reference evidence="6" key="2">
    <citation type="submission" date="2012-11" db="EMBL/GenBank/DDBJ databases">
        <authorList>
            <person name="Kuo A."/>
            <person name="Curtis B.A."/>
            <person name="Tanifuji G."/>
            <person name="Burki F."/>
            <person name="Gruber A."/>
            <person name="Irimia M."/>
            <person name="Maruyama S."/>
            <person name="Arias M.C."/>
            <person name="Ball S.G."/>
            <person name="Gile G.H."/>
            <person name="Hirakawa Y."/>
            <person name="Hopkins J.F."/>
            <person name="Rensing S.A."/>
            <person name="Schmutz J."/>
            <person name="Symeonidi A."/>
            <person name="Elias M."/>
            <person name="Eveleigh R.J."/>
            <person name="Herman E.K."/>
            <person name="Klute M.J."/>
            <person name="Nakayama T."/>
            <person name="Obornik M."/>
            <person name="Reyes-Prieto A."/>
            <person name="Armbrust E.V."/>
            <person name="Aves S.J."/>
            <person name="Beiko R.G."/>
            <person name="Coutinho P."/>
            <person name="Dacks J.B."/>
            <person name="Durnford D.G."/>
            <person name="Fast N.M."/>
            <person name="Green B.R."/>
            <person name="Grisdale C."/>
            <person name="Hempe F."/>
            <person name="Henrissat B."/>
            <person name="Hoppner M.P."/>
            <person name="Ishida K.-I."/>
            <person name="Kim E."/>
            <person name="Koreny L."/>
            <person name="Kroth P.G."/>
            <person name="Liu Y."/>
            <person name="Malik S.-B."/>
            <person name="Maier U.G."/>
            <person name="McRose D."/>
            <person name="Mock T."/>
            <person name="Neilson J.A."/>
            <person name="Onodera N.T."/>
            <person name="Poole A.M."/>
            <person name="Pritham E.J."/>
            <person name="Richards T.A."/>
            <person name="Rocap G."/>
            <person name="Roy S.W."/>
            <person name="Sarai C."/>
            <person name="Schaack S."/>
            <person name="Shirato S."/>
            <person name="Slamovits C.H."/>
            <person name="Spencer D.F."/>
            <person name="Suzuki S."/>
            <person name="Worden A.Z."/>
            <person name="Zauner S."/>
            <person name="Barry K."/>
            <person name="Bell C."/>
            <person name="Bharti A.K."/>
            <person name="Crow J.A."/>
            <person name="Grimwood J."/>
            <person name="Kramer R."/>
            <person name="Lindquist E."/>
            <person name="Lucas S."/>
            <person name="Salamov A."/>
            <person name="McFadden G.I."/>
            <person name="Lane C.E."/>
            <person name="Keeling P.J."/>
            <person name="Gray M.W."/>
            <person name="Grigoriev I.V."/>
            <person name="Archibald J.M."/>
        </authorList>
    </citation>
    <scope>NUCLEOTIDE SEQUENCE</scope>
    <source>
        <strain evidence="6">CCMP2712</strain>
    </source>
</reference>
<dbReference type="EnsemblProtists" id="EKX49725">
    <property type="protein sequence ID" value="EKX49725"/>
    <property type="gene ID" value="GUITHDRAFT_104688"/>
</dbReference>
<dbReference type="KEGG" id="gtt:GUITHDRAFT_104688"/>
<dbReference type="InterPro" id="IPR050836">
    <property type="entry name" value="SDS22/Internalin_LRR"/>
</dbReference>
<dbReference type="EMBL" id="JH992981">
    <property type="protein sequence ID" value="EKX49725.1"/>
    <property type="molecule type" value="Genomic_DNA"/>
</dbReference>
<dbReference type="Proteomes" id="UP000011087">
    <property type="component" value="Unassembled WGS sequence"/>
</dbReference>
<feature type="region of interest" description="Disordered" evidence="3">
    <location>
        <begin position="487"/>
        <end position="538"/>
    </location>
</feature>
<dbReference type="AlphaFoldDB" id="L1JNF7"/>
<dbReference type="RefSeq" id="XP_005836705.1">
    <property type="nucleotide sequence ID" value="XM_005836648.1"/>
</dbReference>
<feature type="region of interest" description="Disordered" evidence="3">
    <location>
        <begin position="591"/>
        <end position="616"/>
    </location>
</feature>
<evidence type="ECO:0000256" key="1">
    <source>
        <dbReference type="ARBA" id="ARBA00022614"/>
    </source>
</evidence>
<gene>
    <name evidence="4" type="ORF">GUITHDRAFT_104688</name>
</gene>
<keyword evidence="1" id="KW-0433">Leucine-rich repeat</keyword>
<name>L1JNF7_GUITC</name>
<protein>
    <recommendedName>
        <fullName evidence="7">U2A'/phosphoprotein 32 family A C-terminal domain-containing protein</fullName>
    </recommendedName>
</protein>
<feature type="compositionally biased region" description="Basic and acidic residues" evidence="3">
    <location>
        <begin position="709"/>
        <end position="726"/>
    </location>
</feature>
<feature type="region of interest" description="Disordered" evidence="3">
    <location>
        <begin position="747"/>
        <end position="771"/>
    </location>
</feature>
<dbReference type="Pfam" id="PF14580">
    <property type="entry name" value="LRR_9"/>
    <property type="match status" value="1"/>
</dbReference>
<dbReference type="HOGENOM" id="CLU_337859_0_0_1"/>
<feature type="compositionally biased region" description="Basic and acidic residues" evidence="3">
    <location>
        <begin position="172"/>
        <end position="185"/>
    </location>
</feature>
<feature type="region of interest" description="Disordered" evidence="3">
    <location>
        <begin position="689"/>
        <end position="726"/>
    </location>
</feature>
<organism evidence="4">
    <name type="scientific">Guillardia theta (strain CCMP2712)</name>
    <name type="common">Cryptophyte</name>
    <dbReference type="NCBI Taxonomy" id="905079"/>
    <lineage>
        <taxon>Eukaryota</taxon>
        <taxon>Cryptophyceae</taxon>
        <taxon>Pyrenomonadales</taxon>
        <taxon>Geminigeraceae</taxon>
        <taxon>Guillardia</taxon>
    </lineage>
</organism>
<feature type="compositionally biased region" description="Basic and acidic residues" evidence="3">
    <location>
        <begin position="67"/>
        <end position="80"/>
    </location>
</feature>
<feature type="compositionally biased region" description="Basic and acidic residues" evidence="3">
    <location>
        <begin position="591"/>
        <end position="610"/>
    </location>
</feature>
<dbReference type="InterPro" id="IPR001611">
    <property type="entry name" value="Leu-rich_rpt"/>
</dbReference>
<keyword evidence="6" id="KW-1185">Reference proteome</keyword>
<feature type="compositionally biased region" description="Polar residues" evidence="3">
    <location>
        <begin position="751"/>
        <end position="762"/>
    </location>
</feature>
<feature type="region of interest" description="Disordered" evidence="3">
    <location>
        <begin position="206"/>
        <end position="237"/>
    </location>
</feature>
<feature type="compositionally biased region" description="Basic and acidic residues" evidence="3">
    <location>
        <begin position="92"/>
        <end position="103"/>
    </location>
</feature>
<feature type="compositionally biased region" description="Basic and acidic residues" evidence="3">
    <location>
        <begin position="1"/>
        <end position="11"/>
    </location>
</feature>
<keyword evidence="2" id="KW-0677">Repeat</keyword>
<feature type="compositionally biased region" description="Polar residues" evidence="3">
    <location>
        <begin position="495"/>
        <end position="514"/>
    </location>
</feature>
<feature type="compositionally biased region" description="Basic and acidic residues" evidence="3">
    <location>
        <begin position="112"/>
        <end position="127"/>
    </location>
</feature>
<accession>L1JNF7</accession>
<feature type="compositionally biased region" description="Polar residues" evidence="3">
    <location>
        <begin position="128"/>
        <end position="139"/>
    </location>
</feature>
<evidence type="ECO:0000256" key="2">
    <source>
        <dbReference type="ARBA" id="ARBA00022737"/>
    </source>
</evidence>
<dbReference type="PaxDb" id="55529-EKX49725"/>
<feature type="region of interest" description="Disordered" evidence="3">
    <location>
        <begin position="797"/>
        <end position="843"/>
    </location>
</feature>
<feature type="compositionally biased region" description="Acidic residues" evidence="3">
    <location>
        <begin position="12"/>
        <end position="66"/>
    </location>
</feature>
<dbReference type="PANTHER" id="PTHR46652">
    <property type="entry name" value="LEUCINE-RICH REPEAT AND IQ DOMAIN-CONTAINING PROTEIN 1-RELATED"/>
    <property type="match status" value="1"/>
</dbReference>
<reference evidence="4 6" key="1">
    <citation type="journal article" date="2012" name="Nature">
        <title>Algal genomes reveal evolutionary mosaicism and the fate of nucleomorphs.</title>
        <authorList>
            <consortium name="DOE Joint Genome Institute"/>
            <person name="Curtis B.A."/>
            <person name="Tanifuji G."/>
            <person name="Burki F."/>
            <person name="Gruber A."/>
            <person name="Irimia M."/>
            <person name="Maruyama S."/>
            <person name="Arias M.C."/>
            <person name="Ball S.G."/>
            <person name="Gile G.H."/>
            <person name="Hirakawa Y."/>
            <person name="Hopkins J.F."/>
            <person name="Kuo A."/>
            <person name="Rensing S.A."/>
            <person name="Schmutz J."/>
            <person name="Symeonidi A."/>
            <person name="Elias M."/>
            <person name="Eveleigh R.J."/>
            <person name="Herman E.K."/>
            <person name="Klute M.J."/>
            <person name="Nakayama T."/>
            <person name="Obornik M."/>
            <person name="Reyes-Prieto A."/>
            <person name="Armbrust E.V."/>
            <person name="Aves S.J."/>
            <person name="Beiko R.G."/>
            <person name="Coutinho P."/>
            <person name="Dacks J.B."/>
            <person name="Durnford D.G."/>
            <person name="Fast N.M."/>
            <person name="Green B.R."/>
            <person name="Grisdale C.J."/>
            <person name="Hempel F."/>
            <person name="Henrissat B."/>
            <person name="Hoppner M.P."/>
            <person name="Ishida K."/>
            <person name="Kim E."/>
            <person name="Koreny L."/>
            <person name="Kroth P.G."/>
            <person name="Liu Y."/>
            <person name="Malik S.B."/>
            <person name="Maier U.G."/>
            <person name="McRose D."/>
            <person name="Mock T."/>
            <person name="Neilson J.A."/>
            <person name="Onodera N.T."/>
            <person name="Poole A.M."/>
            <person name="Pritham E.J."/>
            <person name="Richards T.A."/>
            <person name="Rocap G."/>
            <person name="Roy S.W."/>
            <person name="Sarai C."/>
            <person name="Schaack S."/>
            <person name="Shirato S."/>
            <person name="Slamovits C.H."/>
            <person name="Spencer D.F."/>
            <person name="Suzuki S."/>
            <person name="Worden A.Z."/>
            <person name="Zauner S."/>
            <person name="Barry K."/>
            <person name="Bell C."/>
            <person name="Bharti A.K."/>
            <person name="Crow J.A."/>
            <person name="Grimwood J."/>
            <person name="Kramer R."/>
            <person name="Lindquist E."/>
            <person name="Lucas S."/>
            <person name="Salamov A."/>
            <person name="McFadden G.I."/>
            <person name="Lane C.E."/>
            <person name="Keeling P.J."/>
            <person name="Gray M.W."/>
            <person name="Grigoriev I.V."/>
            <person name="Archibald J.M."/>
        </authorList>
    </citation>
    <scope>NUCLEOTIDE SEQUENCE</scope>
    <source>
        <strain evidence="4 6">CCMP2712</strain>
    </source>
</reference>
<feature type="compositionally biased region" description="Basic and acidic residues" evidence="3">
    <location>
        <begin position="227"/>
        <end position="237"/>
    </location>
</feature>
<evidence type="ECO:0008006" key="7">
    <source>
        <dbReference type="Google" id="ProtNLM"/>
    </source>
</evidence>
<dbReference type="PANTHER" id="PTHR46652:SF3">
    <property type="entry name" value="LEUCINE-RICH REPEAT-CONTAINING PROTEIN 9"/>
    <property type="match status" value="1"/>
</dbReference>
<dbReference type="PROSITE" id="PS51450">
    <property type="entry name" value="LRR"/>
    <property type="match status" value="3"/>
</dbReference>
<dbReference type="GeneID" id="17306354"/>
<dbReference type="OrthoDB" id="433501at2759"/>
<dbReference type="Gene3D" id="3.80.10.10">
    <property type="entry name" value="Ribonuclease Inhibitor"/>
    <property type="match status" value="1"/>
</dbReference>
<evidence type="ECO:0000313" key="5">
    <source>
        <dbReference type="EnsemblProtists" id="EKX49725"/>
    </source>
</evidence>
<evidence type="ECO:0000313" key="4">
    <source>
        <dbReference type="EMBL" id="EKX49725.1"/>
    </source>
</evidence>
<dbReference type="SUPFAM" id="SSF52075">
    <property type="entry name" value="Outer arm dynein light chain 1"/>
    <property type="match status" value="1"/>
</dbReference>
<feature type="compositionally biased region" description="Low complexity" evidence="3">
    <location>
        <begin position="206"/>
        <end position="217"/>
    </location>
</feature>